<sequence>NYWLSGVAAHHLKHSLQLPLITTFHTLARVKAASGDRSYGYEKRGKIETEVIGCSDVILSNSSFEMEQLVTHYGADPSRIEIVPPGVDHSIFNPASKKEARQLLNLNEQPTLLFVGRIQPLKGVDLAVSTLSELEHKDAQLILIGSSSGLEGPSEERRIRQLVEESGLTNRVLFVEPQSHEKLVDWYRAADVVLMPSRSESFGLVALEAAACGVPVVASAVGGLQTIVEDNSSGYLINDRDPCSYAEHVSKIIDDSGKAEEMSIEAVKRSKSFTWSVTAARLRRICLDLQSRSLVDCA</sequence>
<keyword evidence="1" id="KW-0808">Transferase</keyword>
<evidence type="ECO:0000259" key="2">
    <source>
        <dbReference type="Pfam" id="PF00534"/>
    </source>
</evidence>
<dbReference type="Gene3D" id="3.40.50.2000">
    <property type="entry name" value="Glycogen Phosphorylase B"/>
    <property type="match status" value="2"/>
</dbReference>
<organism evidence="4">
    <name type="scientific">marine metagenome</name>
    <dbReference type="NCBI Taxonomy" id="408172"/>
    <lineage>
        <taxon>unclassified sequences</taxon>
        <taxon>metagenomes</taxon>
        <taxon>ecological metagenomes</taxon>
    </lineage>
</organism>
<feature type="non-terminal residue" evidence="4">
    <location>
        <position position="1"/>
    </location>
</feature>
<proteinExistence type="predicted"/>
<dbReference type="InterPro" id="IPR028098">
    <property type="entry name" value="Glyco_trans_4-like_N"/>
</dbReference>
<evidence type="ECO:0000259" key="3">
    <source>
        <dbReference type="Pfam" id="PF13439"/>
    </source>
</evidence>
<evidence type="ECO:0008006" key="5">
    <source>
        <dbReference type="Google" id="ProtNLM"/>
    </source>
</evidence>
<dbReference type="EMBL" id="UINC01049463">
    <property type="protein sequence ID" value="SVB61285.1"/>
    <property type="molecule type" value="Genomic_DNA"/>
</dbReference>
<feature type="domain" description="Glycosyl transferase family 1" evidence="2">
    <location>
        <begin position="99"/>
        <end position="267"/>
    </location>
</feature>
<dbReference type="PANTHER" id="PTHR46401:SF2">
    <property type="entry name" value="GLYCOSYLTRANSFERASE WBBK-RELATED"/>
    <property type="match status" value="1"/>
</dbReference>
<dbReference type="InterPro" id="IPR001296">
    <property type="entry name" value="Glyco_trans_1"/>
</dbReference>
<protein>
    <recommendedName>
        <fullName evidence="5">Glycosyl transferase family 1 domain-containing protein</fullName>
    </recommendedName>
</protein>
<gene>
    <name evidence="4" type="ORF">METZ01_LOCUS214139</name>
</gene>
<dbReference type="AlphaFoldDB" id="A0A382FF29"/>
<reference evidence="4" key="1">
    <citation type="submission" date="2018-05" db="EMBL/GenBank/DDBJ databases">
        <authorList>
            <person name="Lanie J.A."/>
            <person name="Ng W.-L."/>
            <person name="Kazmierczak K.M."/>
            <person name="Andrzejewski T.M."/>
            <person name="Davidsen T.M."/>
            <person name="Wayne K.J."/>
            <person name="Tettelin H."/>
            <person name="Glass J.I."/>
            <person name="Rusch D."/>
            <person name="Podicherti R."/>
            <person name="Tsui H.-C.T."/>
            <person name="Winkler M.E."/>
        </authorList>
    </citation>
    <scope>NUCLEOTIDE SEQUENCE</scope>
</reference>
<dbReference type="PANTHER" id="PTHR46401">
    <property type="entry name" value="GLYCOSYLTRANSFERASE WBBK-RELATED"/>
    <property type="match status" value="1"/>
</dbReference>
<accession>A0A382FF29</accession>
<dbReference type="GO" id="GO:0009103">
    <property type="term" value="P:lipopolysaccharide biosynthetic process"/>
    <property type="evidence" value="ECO:0007669"/>
    <property type="project" value="TreeGrafter"/>
</dbReference>
<dbReference type="Pfam" id="PF13439">
    <property type="entry name" value="Glyco_transf_4"/>
    <property type="match status" value="1"/>
</dbReference>
<evidence type="ECO:0000256" key="1">
    <source>
        <dbReference type="ARBA" id="ARBA00022679"/>
    </source>
</evidence>
<dbReference type="SUPFAM" id="SSF53756">
    <property type="entry name" value="UDP-Glycosyltransferase/glycogen phosphorylase"/>
    <property type="match status" value="1"/>
</dbReference>
<dbReference type="Pfam" id="PF00534">
    <property type="entry name" value="Glycos_transf_1"/>
    <property type="match status" value="1"/>
</dbReference>
<dbReference type="GO" id="GO:0016757">
    <property type="term" value="F:glycosyltransferase activity"/>
    <property type="evidence" value="ECO:0007669"/>
    <property type="project" value="InterPro"/>
</dbReference>
<name>A0A382FF29_9ZZZZ</name>
<feature type="domain" description="Glycosyltransferase subfamily 4-like N-terminal" evidence="3">
    <location>
        <begin position="2"/>
        <end position="90"/>
    </location>
</feature>
<evidence type="ECO:0000313" key="4">
    <source>
        <dbReference type="EMBL" id="SVB61285.1"/>
    </source>
</evidence>